<evidence type="ECO:0000256" key="11">
    <source>
        <dbReference type="ARBA" id="ARBA00023004"/>
    </source>
</evidence>
<evidence type="ECO:0000256" key="9">
    <source>
        <dbReference type="ARBA" id="ARBA00022848"/>
    </source>
</evidence>
<evidence type="ECO:0000256" key="10">
    <source>
        <dbReference type="ARBA" id="ARBA00023002"/>
    </source>
</evidence>
<dbReference type="Proteomes" id="UP001607302">
    <property type="component" value="Unassembled WGS sequence"/>
</dbReference>
<name>A0ABD2BH84_VESSQ</name>
<gene>
    <name evidence="14" type="ORF">V1478_004380</name>
</gene>
<keyword evidence="12" id="KW-0503">Monooxygenase</keyword>
<evidence type="ECO:0000256" key="5">
    <source>
        <dbReference type="ARBA" id="ARBA00010617"/>
    </source>
</evidence>
<evidence type="ECO:0000256" key="3">
    <source>
        <dbReference type="ARBA" id="ARBA00004174"/>
    </source>
</evidence>
<comment type="subcellular location">
    <subcellularLocation>
        <location evidence="4">Endoplasmic reticulum membrane</location>
        <topology evidence="4">Peripheral membrane protein</topology>
    </subcellularLocation>
    <subcellularLocation>
        <location evidence="3">Microsome membrane</location>
        <topology evidence="3">Peripheral membrane protein</topology>
    </subcellularLocation>
</comment>
<comment type="similarity">
    <text evidence="5">Belongs to the cytochrome P450 family.</text>
</comment>
<dbReference type="EMBL" id="JAUDFV010000096">
    <property type="protein sequence ID" value="KAL2732121.1"/>
    <property type="molecule type" value="Genomic_DNA"/>
</dbReference>
<evidence type="ECO:0000256" key="6">
    <source>
        <dbReference type="ARBA" id="ARBA00022617"/>
    </source>
</evidence>
<keyword evidence="8" id="KW-0256">Endoplasmic reticulum</keyword>
<protein>
    <submittedName>
        <fullName evidence="14">Cytochrome P450 4C1-like isoform X1</fullName>
    </submittedName>
</protein>
<keyword evidence="15" id="KW-1185">Reference proteome</keyword>
<evidence type="ECO:0000256" key="1">
    <source>
        <dbReference type="ARBA" id="ARBA00001971"/>
    </source>
</evidence>
<dbReference type="InterPro" id="IPR001128">
    <property type="entry name" value="Cyt_P450"/>
</dbReference>
<comment type="function">
    <text evidence="2">May be involved in the metabolism of insect hormones and in the breakdown of synthetic insecticides.</text>
</comment>
<organism evidence="14 15">
    <name type="scientific">Vespula squamosa</name>
    <name type="common">Southern yellow jacket</name>
    <name type="synonym">Wasp</name>
    <dbReference type="NCBI Taxonomy" id="30214"/>
    <lineage>
        <taxon>Eukaryota</taxon>
        <taxon>Metazoa</taxon>
        <taxon>Ecdysozoa</taxon>
        <taxon>Arthropoda</taxon>
        <taxon>Hexapoda</taxon>
        <taxon>Insecta</taxon>
        <taxon>Pterygota</taxon>
        <taxon>Neoptera</taxon>
        <taxon>Endopterygota</taxon>
        <taxon>Hymenoptera</taxon>
        <taxon>Apocrita</taxon>
        <taxon>Aculeata</taxon>
        <taxon>Vespoidea</taxon>
        <taxon>Vespidae</taxon>
        <taxon>Vespinae</taxon>
        <taxon>Vespula</taxon>
    </lineage>
</organism>
<proteinExistence type="inferred from homology"/>
<comment type="cofactor">
    <cofactor evidence="1">
        <name>heme</name>
        <dbReference type="ChEBI" id="CHEBI:30413"/>
    </cofactor>
</comment>
<dbReference type="PANTHER" id="PTHR24291">
    <property type="entry name" value="CYTOCHROME P450 FAMILY 4"/>
    <property type="match status" value="1"/>
</dbReference>
<keyword evidence="13" id="KW-0472">Membrane</keyword>
<sequence>MLATFPDIQNEVYEELNKIYGSSDPKHVPIMHDDIKNMKLLERLIKGMLRLFPAGPVIARKLPQDIVGVSTYKIITIIFSYC</sequence>
<dbReference type="InterPro" id="IPR036396">
    <property type="entry name" value="Cyt_P450_sf"/>
</dbReference>
<keyword evidence="6" id="KW-0349">Heme</keyword>
<reference evidence="14 15" key="1">
    <citation type="journal article" date="2024" name="Ann. Entomol. Soc. Am.">
        <title>Genomic analyses of the southern and eastern yellowjacket wasps (Hymenoptera: Vespidae) reveal evolutionary signatures of social life.</title>
        <authorList>
            <person name="Catto M.A."/>
            <person name="Caine P.B."/>
            <person name="Orr S.E."/>
            <person name="Hunt B.G."/>
            <person name="Goodisman M.A.D."/>
        </authorList>
    </citation>
    <scope>NUCLEOTIDE SEQUENCE [LARGE SCALE GENOMIC DNA]</scope>
    <source>
        <strain evidence="14">233</strain>
        <tissue evidence="14">Head and thorax</tissue>
    </source>
</reference>
<keyword evidence="11" id="KW-0408">Iron</keyword>
<evidence type="ECO:0000313" key="15">
    <source>
        <dbReference type="Proteomes" id="UP001607302"/>
    </source>
</evidence>
<evidence type="ECO:0000256" key="2">
    <source>
        <dbReference type="ARBA" id="ARBA00003690"/>
    </source>
</evidence>
<dbReference type="Gene3D" id="1.10.630.10">
    <property type="entry name" value="Cytochrome P450"/>
    <property type="match status" value="1"/>
</dbReference>
<dbReference type="PANTHER" id="PTHR24291:SF189">
    <property type="entry name" value="CYTOCHROME P450 4C3-RELATED"/>
    <property type="match status" value="1"/>
</dbReference>
<evidence type="ECO:0000256" key="8">
    <source>
        <dbReference type="ARBA" id="ARBA00022824"/>
    </source>
</evidence>
<evidence type="ECO:0000256" key="12">
    <source>
        <dbReference type="ARBA" id="ARBA00023033"/>
    </source>
</evidence>
<comment type="caution">
    <text evidence="14">The sequence shown here is derived from an EMBL/GenBank/DDBJ whole genome shotgun (WGS) entry which is preliminary data.</text>
</comment>
<evidence type="ECO:0000313" key="14">
    <source>
        <dbReference type="EMBL" id="KAL2732121.1"/>
    </source>
</evidence>
<evidence type="ECO:0000256" key="4">
    <source>
        <dbReference type="ARBA" id="ARBA00004406"/>
    </source>
</evidence>
<accession>A0ABD2BH84</accession>
<dbReference type="GO" id="GO:0005789">
    <property type="term" value="C:endoplasmic reticulum membrane"/>
    <property type="evidence" value="ECO:0007669"/>
    <property type="project" value="UniProtKB-SubCell"/>
</dbReference>
<dbReference type="InterPro" id="IPR050196">
    <property type="entry name" value="Cytochrome_P450_Monoox"/>
</dbReference>
<dbReference type="GO" id="GO:0004497">
    <property type="term" value="F:monooxygenase activity"/>
    <property type="evidence" value="ECO:0007669"/>
    <property type="project" value="UniProtKB-KW"/>
</dbReference>
<keyword evidence="10" id="KW-0560">Oxidoreductase</keyword>
<keyword evidence="7" id="KW-0479">Metal-binding</keyword>
<dbReference type="AlphaFoldDB" id="A0ABD2BH84"/>
<dbReference type="Pfam" id="PF00067">
    <property type="entry name" value="p450"/>
    <property type="match status" value="1"/>
</dbReference>
<dbReference type="SUPFAM" id="SSF48264">
    <property type="entry name" value="Cytochrome P450"/>
    <property type="match status" value="1"/>
</dbReference>
<dbReference type="GO" id="GO:0046872">
    <property type="term" value="F:metal ion binding"/>
    <property type="evidence" value="ECO:0007669"/>
    <property type="project" value="UniProtKB-KW"/>
</dbReference>
<keyword evidence="9" id="KW-0492">Microsome</keyword>
<evidence type="ECO:0000256" key="13">
    <source>
        <dbReference type="ARBA" id="ARBA00023136"/>
    </source>
</evidence>
<evidence type="ECO:0000256" key="7">
    <source>
        <dbReference type="ARBA" id="ARBA00022723"/>
    </source>
</evidence>